<proteinExistence type="predicted"/>
<evidence type="ECO:0008006" key="3">
    <source>
        <dbReference type="Google" id="ProtNLM"/>
    </source>
</evidence>
<reference evidence="1 2" key="1">
    <citation type="submission" date="2024-04" db="EMBL/GenBank/DDBJ databases">
        <title>Luteolibacter sp. isolated from soil.</title>
        <authorList>
            <person name="An J."/>
        </authorList>
    </citation>
    <scope>NUCLEOTIDE SEQUENCE [LARGE SCALE GENOMIC DNA]</scope>
    <source>
        <strain evidence="1 2">Y139</strain>
    </source>
</reference>
<dbReference type="RefSeq" id="WP_341402229.1">
    <property type="nucleotide sequence ID" value="NZ_JBBUKT010000001.1"/>
</dbReference>
<evidence type="ECO:0000313" key="2">
    <source>
        <dbReference type="Proteomes" id="UP001371305"/>
    </source>
</evidence>
<protein>
    <recommendedName>
        <fullName evidence="3">DUF1570 domain-containing protein</fullName>
    </recommendedName>
</protein>
<gene>
    <name evidence="1" type="ORF">WKV53_00220</name>
</gene>
<dbReference type="EMBL" id="JBBUKT010000001">
    <property type="protein sequence ID" value="MEK7948894.1"/>
    <property type="molecule type" value="Genomic_DNA"/>
</dbReference>
<dbReference type="Proteomes" id="UP001371305">
    <property type="component" value="Unassembled WGS sequence"/>
</dbReference>
<comment type="caution">
    <text evidence="1">The sequence shown here is derived from an EMBL/GenBank/DDBJ whole genome shotgun (WGS) entry which is preliminary data.</text>
</comment>
<accession>A0ABU9AMG9</accession>
<sequence length="308" mass="33771">MRLLFFALASLAAADPLPQNVVPAPAVVEAQPDEGDRKAWNTRYFHIDSDLVMPPNDLARLSQVADTTALAVKGYPLPLFAPPDEKRPRIAIYSTDQTYQQAGGVPGSSGHYNMHPGLILIHGGHLTRPPDAGRSKLGPRNDEDLVVHELVHLCMHRLNHGLPQWLVEGIAEYFAAAHTGGGRFSFANMDAAIRDHLRVRLSPNDPGIPLIPVSDLVGLDGRGWHEYLAKLPADERYRTYATALLLAHYQIHGGPKRAEALKAALVAAPTNRRPVEILTAETADATQEALVRYWKPKGLTLEFPAKSR</sequence>
<keyword evidence="2" id="KW-1185">Reference proteome</keyword>
<name>A0ABU9AMG9_9BACT</name>
<organism evidence="1 2">
    <name type="scientific">Luteolibacter soli</name>
    <dbReference type="NCBI Taxonomy" id="3135280"/>
    <lineage>
        <taxon>Bacteria</taxon>
        <taxon>Pseudomonadati</taxon>
        <taxon>Verrucomicrobiota</taxon>
        <taxon>Verrucomicrobiia</taxon>
        <taxon>Verrucomicrobiales</taxon>
        <taxon>Verrucomicrobiaceae</taxon>
        <taxon>Luteolibacter</taxon>
    </lineage>
</organism>
<evidence type="ECO:0000313" key="1">
    <source>
        <dbReference type="EMBL" id="MEK7948894.1"/>
    </source>
</evidence>